<comment type="caution">
    <text evidence="1">The sequence shown here is derived from an EMBL/GenBank/DDBJ whole genome shotgun (WGS) entry which is preliminary data.</text>
</comment>
<dbReference type="Proteomes" id="UP000074108">
    <property type="component" value="Unassembled WGS sequence"/>
</dbReference>
<organism evidence="1 2">
    <name type="scientific">Bacillus coahuilensis p1.1.43</name>
    <dbReference type="NCBI Taxonomy" id="1150625"/>
    <lineage>
        <taxon>Bacteria</taxon>
        <taxon>Bacillati</taxon>
        <taxon>Bacillota</taxon>
        <taxon>Bacilli</taxon>
        <taxon>Bacillales</taxon>
        <taxon>Bacillaceae</taxon>
        <taxon>Bacillus</taxon>
    </lineage>
</organism>
<dbReference type="EMBL" id="LDYG01000002">
    <property type="protein sequence ID" value="KUP09247.1"/>
    <property type="molecule type" value="Genomic_DNA"/>
</dbReference>
<name>A0A147KCF8_9BACI</name>
<proteinExistence type="predicted"/>
<reference evidence="1 2" key="1">
    <citation type="journal article" date="2016" name="Front. Microbiol.">
        <title>Microevolution Analysis of Bacillus coahuilensis Unveils Differences in Phosphorus Acquisition Strategies and Their Regulation.</title>
        <authorList>
            <person name="Gomez-Lunar Z."/>
            <person name="Hernandez-Gonzalez I."/>
            <person name="Rodriguez-Torres M.D."/>
            <person name="Souza V."/>
            <person name="Olmedo-Alvarez G."/>
        </authorList>
    </citation>
    <scope>NUCLEOTIDE SEQUENCE [LARGE SCALE GENOMIC DNA]</scope>
    <source>
        <strain evidence="2">p1.1.43</strain>
    </source>
</reference>
<dbReference type="AlphaFoldDB" id="A0A147KCF8"/>
<evidence type="ECO:0000313" key="1">
    <source>
        <dbReference type="EMBL" id="KUP09247.1"/>
    </source>
</evidence>
<protein>
    <submittedName>
        <fullName evidence="1">Uncharacterized protein</fullName>
    </submittedName>
</protein>
<gene>
    <name evidence="1" type="ORF">Q75_01040</name>
</gene>
<dbReference type="RefSeq" id="WP_059350044.1">
    <property type="nucleotide sequence ID" value="NZ_LDYG01000002.1"/>
</dbReference>
<evidence type="ECO:0000313" key="2">
    <source>
        <dbReference type="Proteomes" id="UP000074108"/>
    </source>
</evidence>
<sequence>MEYDVYEKLLEILQSNNRYDFEKLHYMLKLFSNMDSTFDEHPKLEEIYHEIHTYYKDDEYPLPVIMATVEHMLKGELH</sequence>
<keyword evidence="2" id="KW-1185">Reference proteome</keyword>
<accession>A0A147KCF8</accession>
<dbReference type="PATRIC" id="fig|1150625.3.peg.214"/>
<dbReference type="STRING" id="1150625.Q75_01040"/>